<feature type="transmembrane region" description="Helical" evidence="7">
    <location>
        <begin position="553"/>
        <end position="572"/>
    </location>
</feature>
<comment type="subcellular location">
    <subcellularLocation>
        <location evidence="1">Membrane</location>
        <topology evidence="1">Multi-pass membrane protein</topology>
    </subcellularLocation>
</comment>
<dbReference type="GeneID" id="68111557"/>
<feature type="transmembrane region" description="Helical" evidence="7">
    <location>
        <begin position="242"/>
        <end position="261"/>
    </location>
</feature>
<protein>
    <submittedName>
        <fullName evidence="8">Uncharacterized protein</fullName>
    </submittedName>
</protein>
<evidence type="ECO:0000256" key="6">
    <source>
        <dbReference type="ARBA" id="ARBA00023315"/>
    </source>
</evidence>
<dbReference type="AlphaFoldDB" id="A0A6A5BRK4"/>
<dbReference type="GO" id="GO:0030258">
    <property type="term" value="P:lipid modification"/>
    <property type="evidence" value="ECO:0007669"/>
    <property type="project" value="TreeGrafter"/>
</dbReference>
<organism evidence="8 9">
    <name type="scientific">Naegleria fowleri</name>
    <name type="common">Brain eating amoeba</name>
    <dbReference type="NCBI Taxonomy" id="5763"/>
    <lineage>
        <taxon>Eukaryota</taxon>
        <taxon>Discoba</taxon>
        <taxon>Heterolobosea</taxon>
        <taxon>Tetramitia</taxon>
        <taxon>Eutetramitia</taxon>
        <taxon>Vahlkampfiidae</taxon>
        <taxon>Naegleria</taxon>
    </lineage>
</organism>
<dbReference type="GO" id="GO:0016020">
    <property type="term" value="C:membrane"/>
    <property type="evidence" value="ECO:0007669"/>
    <property type="project" value="UniProtKB-SubCell"/>
</dbReference>
<dbReference type="InterPro" id="IPR049941">
    <property type="entry name" value="LPLAT_7/PORCN-like"/>
</dbReference>
<name>A0A6A5BRK4_NAEFO</name>
<feature type="transmembrane region" description="Helical" evidence="7">
    <location>
        <begin position="100"/>
        <end position="119"/>
    </location>
</feature>
<evidence type="ECO:0000256" key="7">
    <source>
        <dbReference type="SAM" id="Phobius"/>
    </source>
</evidence>
<feature type="transmembrane region" description="Helical" evidence="7">
    <location>
        <begin position="304"/>
        <end position="324"/>
    </location>
</feature>
<feature type="transmembrane region" description="Helical" evidence="7">
    <location>
        <begin position="190"/>
        <end position="209"/>
    </location>
</feature>
<feature type="transmembrane region" description="Helical" evidence="7">
    <location>
        <begin position="473"/>
        <end position="492"/>
    </location>
</feature>
<feature type="transmembrane region" description="Helical" evidence="7">
    <location>
        <begin position="125"/>
        <end position="146"/>
    </location>
</feature>
<feature type="transmembrane region" description="Helical" evidence="7">
    <location>
        <begin position="518"/>
        <end position="541"/>
    </location>
</feature>
<evidence type="ECO:0000256" key="1">
    <source>
        <dbReference type="ARBA" id="ARBA00004141"/>
    </source>
</evidence>
<keyword evidence="9" id="KW-1185">Reference proteome</keyword>
<evidence type="ECO:0000256" key="4">
    <source>
        <dbReference type="ARBA" id="ARBA00022989"/>
    </source>
</evidence>
<evidence type="ECO:0000313" key="8">
    <source>
        <dbReference type="EMBL" id="KAF0976440.1"/>
    </source>
</evidence>
<dbReference type="PANTHER" id="PTHR13906:SF4">
    <property type="entry name" value="LYSOPHOSPHOLIPID ACYLTRANSFERASE 6"/>
    <property type="match status" value="1"/>
</dbReference>
<dbReference type="EMBL" id="VFQX01000037">
    <property type="protein sequence ID" value="KAF0976440.1"/>
    <property type="molecule type" value="Genomic_DNA"/>
</dbReference>
<evidence type="ECO:0000313" key="9">
    <source>
        <dbReference type="Proteomes" id="UP000444721"/>
    </source>
</evidence>
<dbReference type="GO" id="GO:0016746">
    <property type="term" value="F:acyltransferase activity"/>
    <property type="evidence" value="ECO:0007669"/>
    <property type="project" value="UniProtKB-KW"/>
</dbReference>
<evidence type="ECO:0000256" key="3">
    <source>
        <dbReference type="ARBA" id="ARBA00022692"/>
    </source>
</evidence>
<proteinExistence type="predicted"/>
<feature type="transmembrane region" description="Helical" evidence="7">
    <location>
        <begin position="158"/>
        <end position="178"/>
    </location>
</feature>
<reference evidence="8 9" key="1">
    <citation type="journal article" date="2019" name="Sci. Rep.">
        <title>Nanopore sequencing improves the draft genome of the human pathogenic amoeba Naegleria fowleri.</title>
        <authorList>
            <person name="Liechti N."/>
            <person name="Schurch N."/>
            <person name="Bruggmann R."/>
            <person name="Wittwer M."/>
        </authorList>
    </citation>
    <scope>NUCLEOTIDE SEQUENCE [LARGE SCALE GENOMIC DNA]</scope>
    <source>
        <strain evidence="8 9">ATCC 30894</strain>
    </source>
</reference>
<dbReference type="InterPro" id="IPR004299">
    <property type="entry name" value="MBOAT_fam"/>
</dbReference>
<dbReference type="RefSeq" id="XP_044561153.1">
    <property type="nucleotide sequence ID" value="XM_044707742.1"/>
</dbReference>
<keyword evidence="2" id="KW-0808">Transferase</keyword>
<dbReference type="Pfam" id="PF03062">
    <property type="entry name" value="MBOAT"/>
    <property type="match status" value="1"/>
</dbReference>
<accession>A0A6A5BRK4</accession>
<feature type="transmembrane region" description="Helical" evidence="7">
    <location>
        <begin position="74"/>
        <end position="93"/>
    </location>
</feature>
<dbReference type="VEuPathDB" id="AmoebaDB:NF0066370"/>
<dbReference type="OMA" id="FTGPMMI"/>
<gene>
    <name evidence="8" type="ORF">FDP41_004339</name>
</gene>
<comment type="caution">
    <text evidence="8">The sequence shown here is derived from an EMBL/GenBank/DDBJ whole genome shotgun (WGS) entry which is preliminary data.</text>
</comment>
<keyword evidence="6" id="KW-0012">Acyltransferase</keyword>
<keyword evidence="5 7" id="KW-0472">Membrane</keyword>
<dbReference type="PANTHER" id="PTHR13906">
    <property type="entry name" value="PORCUPINE"/>
    <property type="match status" value="1"/>
</dbReference>
<sequence length="599" mass="70012">MRVNNNNNNIHNPFVGNVTTALLPFNVLVQSLMQWPKVLESNSSVFIMKIHPLIHPLHDLIRNISNMLGVDESAATYMFFLMVMNFPMAVLLRMTRFGKWRAFLGMWMGLFYTFYTFGVETLHSIVVPLIVYIWLYVTVGMSDRVVQYLRQQRRTRMVVPMVAFVFSFGYLLVCHYHRMLTDYLGWKLDFTGLQMLITLKCVAVAWNLHDGILLNNPEKSSQVMSHHHPFHRIHRLERMPSLLEYFGFLFFCIPVLSGPIYEMSDYLNFIYGQDLNHNNNKDNNDDDTSDDLKNTNRERNNPPIPYLLISKKILLAIFNMFLVLKTAPYFGRETFESIIYEREGHKELMNHSTKILNPNSLLYKFLFSFACMTSIKFKYIVGWCWSEAALLIAGFGYQRDYKNGEFSFEGAEAVKFLDHFLASNLRDVTTTWNVSVSKWLRNYVYTRVGERPGTLATVVTFIVSAIWHGVYAGYAIVWIHYALAMSLIGRLAHKKMRPYFLNDPEHVFSEKNSRVMSCIYKVLSFIATACFTSYLLPPFLLLSWEHSIQFFRSMYWCGHLAFVPIYLILNYLPSTRGREKHHLSSDQMDINIQKKKKVQ</sequence>
<evidence type="ECO:0000256" key="5">
    <source>
        <dbReference type="ARBA" id="ARBA00023136"/>
    </source>
</evidence>
<dbReference type="Proteomes" id="UP000444721">
    <property type="component" value="Unassembled WGS sequence"/>
</dbReference>
<dbReference type="OrthoDB" id="286734at2759"/>
<dbReference type="VEuPathDB" id="AmoebaDB:FDP41_004339"/>
<keyword evidence="4 7" id="KW-1133">Transmembrane helix</keyword>
<keyword evidence="3 7" id="KW-0812">Transmembrane</keyword>
<evidence type="ECO:0000256" key="2">
    <source>
        <dbReference type="ARBA" id="ARBA00022679"/>
    </source>
</evidence>
<dbReference type="VEuPathDB" id="AmoebaDB:NfTy_084220"/>